<comment type="catalytic activity">
    <reaction evidence="8">
        <text>DNA(n) + a 2'-deoxyribonucleoside 5'-triphosphate = DNA(n+1) + diphosphate</text>
        <dbReference type="Rhea" id="RHEA:22508"/>
        <dbReference type="Rhea" id="RHEA-COMP:17339"/>
        <dbReference type="Rhea" id="RHEA-COMP:17340"/>
        <dbReference type="ChEBI" id="CHEBI:33019"/>
        <dbReference type="ChEBI" id="CHEBI:61560"/>
        <dbReference type="ChEBI" id="CHEBI:173112"/>
        <dbReference type="EC" id="2.7.7.7"/>
    </reaction>
</comment>
<evidence type="ECO:0000256" key="1">
    <source>
        <dbReference type="ARBA" id="ARBA00005755"/>
    </source>
</evidence>
<dbReference type="Proteomes" id="UP001154078">
    <property type="component" value="Chromosome 1"/>
</dbReference>
<evidence type="ECO:0000256" key="4">
    <source>
        <dbReference type="ARBA" id="ARBA00022695"/>
    </source>
</evidence>
<evidence type="ECO:0000256" key="7">
    <source>
        <dbReference type="ARBA" id="ARBA00023125"/>
    </source>
</evidence>
<sequence length="476" mass="55197">MGSQEYKNIILEEEYDRVIRRMVFSFRTYTGSQTPIEFIEPETIEMTSPKGYRMTDNCSKIALKWLCWKESLFPDIIHTGIGQKIKLKENLTVDGFCATTNTVFEFDGYYFHGCKKCYPHQTTSFQNTTDKNDSMFTRHDKTIAKHQRIRDAGYNFVTIRECDFQEILRNDAELRDAVNNNFKYSQLPLNPRDSFFGGRTNAIQLYHKISNDDESILYFDIWSLYPFINKYEKYPIDHPKIHIGNEACRKLPLDTVEGLIKCTVLPPRYLYRPVIPYKCNGKLMFPLCKACVKSLNQEQCLHTEEELQFTEREGIKLDESEICHNAGLRLIAKLMLNSFWGKFGQKANLMQTAVITKPFELFTMLTDPSVIVNNMVIVSDEMLLICWNNHEDAILPLNTVNVAIAAYTTAMARLELYSYLEKLGEWIPKVGDYLGMLTVAEYGPGSKITEFVSGEPTNYAYKFILRVQKNKRLFAK</sequence>
<dbReference type="AlphaFoldDB" id="A0A9P0ATJ8"/>
<gene>
    <name evidence="10" type="ORF">MELIAE_LOCUS1127</name>
</gene>
<keyword evidence="6" id="KW-0239">DNA-directed DNA polymerase</keyword>
<protein>
    <recommendedName>
        <fullName evidence="2">DNA-directed DNA polymerase</fullName>
        <ecNumber evidence="2">2.7.7.7</ecNumber>
    </recommendedName>
</protein>
<dbReference type="InterPro" id="IPR043502">
    <property type="entry name" value="DNA/RNA_pol_sf"/>
</dbReference>
<evidence type="ECO:0000256" key="8">
    <source>
        <dbReference type="ARBA" id="ARBA00049244"/>
    </source>
</evidence>
<dbReference type="EC" id="2.7.7.7" evidence="2"/>
<dbReference type="GO" id="GO:0003887">
    <property type="term" value="F:DNA-directed DNA polymerase activity"/>
    <property type="evidence" value="ECO:0007669"/>
    <property type="project" value="UniProtKB-KW"/>
</dbReference>
<comment type="similarity">
    <text evidence="1">Belongs to the DNA polymerase type-B family.</text>
</comment>
<evidence type="ECO:0000259" key="9">
    <source>
        <dbReference type="Pfam" id="PF03175"/>
    </source>
</evidence>
<accession>A0A9P0ATJ8</accession>
<reference evidence="10" key="1">
    <citation type="submission" date="2021-12" db="EMBL/GenBank/DDBJ databases">
        <authorList>
            <person name="King R."/>
        </authorList>
    </citation>
    <scope>NUCLEOTIDE SEQUENCE</scope>
</reference>
<dbReference type="SUPFAM" id="SSF56672">
    <property type="entry name" value="DNA/RNA polymerases"/>
    <property type="match status" value="1"/>
</dbReference>
<evidence type="ECO:0000256" key="5">
    <source>
        <dbReference type="ARBA" id="ARBA00022705"/>
    </source>
</evidence>
<proteinExistence type="inferred from homology"/>
<keyword evidence="4" id="KW-0548">Nucleotidyltransferase</keyword>
<dbReference type="Gene3D" id="3.40.960.10">
    <property type="entry name" value="VSR Endonuclease"/>
    <property type="match status" value="1"/>
</dbReference>
<dbReference type="OrthoDB" id="5871067at2759"/>
<dbReference type="GO" id="GO:0006260">
    <property type="term" value="P:DNA replication"/>
    <property type="evidence" value="ECO:0007669"/>
    <property type="project" value="UniProtKB-KW"/>
</dbReference>
<dbReference type="EMBL" id="OV121132">
    <property type="protein sequence ID" value="CAH0547075.1"/>
    <property type="molecule type" value="Genomic_DNA"/>
</dbReference>
<keyword evidence="7" id="KW-0238">DNA-binding</keyword>
<name>A0A9P0ATJ8_BRAAE</name>
<keyword evidence="5" id="KW-0235">DNA replication</keyword>
<dbReference type="PANTHER" id="PTHR33568">
    <property type="entry name" value="DNA POLYMERASE"/>
    <property type="match status" value="1"/>
</dbReference>
<feature type="domain" description="DNA-directed DNA polymerase family B mitochondria/virus" evidence="9">
    <location>
        <begin position="192"/>
        <end position="287"/>
    </location>
</feature>
<dbReference type="Pfam" id="PF03175">
    <property type="entry name" value="DNA_pol_B_2"/>
    <property type="match status" value="2"/>
</dbReference>
<keyword evidence="11" id="KW-1185">Reference proteome</keyword>
<evidence type="ECO:0000256" key="3">
    <source>
        <dbReference type="ARBA" id="ARBA00022679"/>
    </source>
</evidence>
<evidence type="ECO:0000256" key="2">
    <source>
        <dbReference type="ARBA" id="ARBA00012417"/>
    </source>
</evidence>
<dbReference type="Gene3D" id="1.10.287.690">
    <property type="entry name" value="Helix hairpin bin"/>
    <property type="match status" value="1"/>
</dbReference>
<dbReference type="InterPro" id="IPR004868">
    <property type="entry name" value="DNA-dir_DNA_pol_B_mt/vir"/>
</dbReference>
<feature type="domain" description="DNA-directed DNA polymerase family B mitochondria/virus" evidence="9">
    <location>
        <begin position="321"/>
        <end position="421"/>
    </location>
</feature>
<organism evidence="10 11">
    <name type="scientific">Brassicogethes aeneus</name>
    <name type="common">Rape pollen beetle</name>
    <name type="synonym">Meligethes aeneus</name>
    <dbReference type="NCBI Taxonomy" id="1431903"/>
    <lineage>
        <taxon>Eukaryota</taxon>
        <taxon>Metazoa</taxon>
        <taxon>Ecdysozoa</taxon>
        <taxon>Arthropoda</taxon>
        <taxon>Hexapoda</taxon>
        <taxon>Insecta</taxon>
        <taxon>Pterygota</taxon>
        <taxon>Neoptera</taxon>
        <taxon>Endopterygota</taxon>
        <taxon>Coleoptera</taxon>
        <taxon>Polyphaga</taxon>
        <taxon>Cucujiformia</taxon>
        <taxon>Nitidulidae</taxon>
        <taxon>Meligethinae</taxon>
        <taxon>Brassicogethes</taxon>
    </lineage>
</organism>
<keyword evidence="3" id="KW-0808">Transferase</keyword>
<dbReference type="PANTHER" id="PTHR33568:SF3">
    <property type="entry name" value="DNA-DIRECTED DNA POLYMERASE"/>
    <property type="match status" value="1"/>
</dbReference>
<dbReference type="GO" id="GO:0003677">
    <property type="term" value="F:DNA binding"/>
    <property type="evidence" value="ECO:0007669"/>
    <property type="project" value="UniProtKB-KW"/>
</dbReference>
<evidence type="ECO:0000313" key="11">
    <source>
        <dbReference type="Proteomes" id="UP001154078"/>
    </source>
</evidence>
<dbReference type="GO" id="GO:0000166">
    <property type="term" value="F:nucleotide binding"/>
    <property type="evidence" value="ECO:0007669"/>
    <property type="project" value="InterPro"/>
</dbReference>
<evidence type="ECO:0000313" key="10">
    <source>
        <dbReference type="EMBL" id="CAH0547075.1"/>
    </source>
</evidence>
<evidence type="ECO:0000256" key="6">
    <source>
        <dbReference type="ARBA" id="ARBA00022932"/>
    </source>
</evidence>